<dbReference type="Proteomes" id="UP000019443">
    <property type="component" value="Chromosome"/>
</dbReference>
<keyword evidence="3" id="KW-1185">Reference proteome</keyword>
<dbReference type="EMBL" id="HG916852">
    <property type="protein sequence ID" value="CDM57655.1"/>
    <property type="molecule type" value="Genomic_DNA"/>
</dbReference>
<gene>
    <name evidence="2" type="ORF">LPU83_1998</name>
</gene>
<organism evidence="2 3">
    <name type="scientific">Rhizobium favelukesii</name>
    <dbReference type="NCBI Taxonomy" id="348824"/>
    <lineage>
        <taxon>Bacteria</taxon>
        <taxon>Pseudomonadati</taxon>
        <taxon>Pseudomonadota</taxon>
        <taxon>Alphaproteobacteria</taxon>
        <taxon>Hyphomicrobiales</taxon>
        <taxon>Rhizobiaceae</taxon>
        <taxon>Rhizobium/Agrobacterium group</taxon>
        <taxon>Rhizobium</taxon>
    </lineage>
</organism>
<name>W6RBF5_9HYPH</name>
<protein>
    <submittedName>
        <fullName evidence="2">Uncharacterized protein</fullName>
    </submittedName>
</protein>
<dbReference type="RefSeq" id="WP_037069645.1">
    <property type="nucleotide sequence ID" value="NZ_HG916852.1"/>
</dbReference>
<evidence type="ECO:0000256" key="1">
    <source>
        <dbReference type="SAM" id="MobiDB-lite"/>
    </source>
</evidence>
<dbReference type="HOGENOM" id="CLU_2234415_0_0_5"/>
<proteinExistence type="predicted"/>
<evidence type="ECO:0000313" key="3">
    <source>
        <dbReference type="Proteomes" id="UP000019443"/>
    </source>
</evidence>
<feature type="region of interest" description="Disordered" evidence="1">
    <location>
        <begin position="43"/>
        <end position="76"/>
    </location>
</feature>
<accession>W6RBF5</accession>
<evidence type="ECO:0000313" key="2">
    <source>
        <dbReference type="EMBL" id="CDM57655.1"/>
    </source>
</evidence>
<sequence>MTQKLLSLFREPHNMDTAQIARHLGKSEAWVYAAIHRERCLEKGDTAHEDAKEQQRSAAQKERERRRQEYLKNRDRREEYVRTKKRTLKPLIMPAGVTRQVWVEQ</sequence>
<dbReference type="KEGG" id="rhl:LPU83_1998"/>
<reference evidence="2" key="1">
    <citation type="submission" date="2013-11" db="EMBL/GenBank/DDBJ databases">
        <title>Draft genome sequence of the broad-host-range Rhizobium sp. LPU83 strain, a member of the low-genetic diversity Oregon-like Rhizobium sp. group.</title>
        <authorList>
            <person name="Wibberg D."/>
            <person name="Puehler A."/>
            <person name="Schlueter A."/>
        </authorList>
    </citation>
    <scope>NUCLEOTIDE SEQUENCE [LARGE SCALE GENOMIC DNA]</scope>
    <source>
        <strain evidence="2">LPU83</strain>
    </source>
</reference>
<dbReference type="PATRIC" id="fig|348824.6.peg.2154"/>
<dbReference type="AlphaFoldDB" id="W6RBF5"/>